<dbReference type="Gene3D" id="1.10.533.10">
    <property type="entry name" value="Death Domain, Fas"/>
    <property type="match status" value="1"/>
</dbReference>
<dbReference type="AlphaFoldDB" id="A0ABD0NWD5"/>
<dbReference type="SUPFAM" id="SSF47986">
    <property type="entry name" value="DEATH domain"/>
    <property type="match status" value="1"/>
</dbReference>
<keyword evidence="3" id="KW-1185">Reference proteome</keyword>
<dbReference type="Proteomes" id="UP001529510">
    <property type="component" value="Unassembled WGS sequence"/>
</dbReference>
<gene>
    <name evidence="2" type="ORF">M9458_038033</name>
</gene>
<feature type="non-terminal residue" evidence="2">
    <location>
        <position position="82"/>
    </location>
</feature>
<evidence type="ECO:0000313" key="2">
    <source>
        <dbReference type="EMBL" id="KAL0166189.1"/>
    </source>
</evidence>
<comment type="caution">
    <text evidence="2">The sequence shown here is derived from an EMBL/GenBank/DDBJ whole genome shotgun (WGS) entry which is preliminary data.</text>
</comment>
<organism evidence="2 3">
    <name type="scientific">Cirrhinus mrigala</name>
    <name type="common">Mrigala</name>
    <dbReference type="NCBI Taxonomy" id="683832"/>
    <lineage>
        <taxon>Eukaryota</taxon>
        <taxon>Metazoa</taxon>
        <taxon>Chordata</taxon>
        <taxon>Craniata</taxon>
        <taxon>Vertebrata</taxon>
        <taxon>Euteleostomi</taxon>
        <taxon>Actinopterygii</taxon>
        <taxon>Neopterygii</taxon>
        <taxon>Teleostei</taxon>
        <taxon>Ostariophysi</taxon>
        <taxon>Cypriniformes</taxon>
        <taxon>Cyprinidae</taxon>
        <taxon>Labeoninae</taxon>
        <taxon>Labeonini</taxon>
        <taxon>Cirrhinus</taxon>
    </lineage>
</organism>
<accession>A0ABD0NWD5</accession>
<feature type="non-terminal residue" evidence="2">
    <location>
        <position position="1"/>
    </location>
</feature>
<feature type="domain" description="CARD" evidence="1">
    <location>
        <begin position="1"/>
        <end position="82"/>
    </location>
</feature>
<dbReference type="InterPro" id="IPR011029">
    <property type="entry name" value="DEATH-like_dom_sf"/>
</dbReference>
<evidence type="ECO:0000259" key="1">
    <source>
        <dbReference type="PROSITE" id="PS50209"/>
    </source>
</evidence>
<sequence length="82" mass="9299">GDFLTEFKEQLIVRATRVSDIAEAVISQSLIHEAAVAQVQAAPTEQEAMRLLFEALEREPPLNRVSFHLILRMTEPELIQEL</sequence>
<dbReference type="InterPro" id="IPR001315">
    <property type="entry name" value="CARD"/>
</dbReference>
<dbReference type="PROSITE" id="PS50209">
    <property type="entry name" value="CARD"/>
    <property type="match status" value="1"/>
</dbReference>
<dbReference type="EMBL" id="JAMKFB020000019">
    <property type="protein sequence ID" value="KAL0166189.1"/>
    <property type="molecule type" value="Genomic_DNA"/>
</dbReference>
<protein>
    <recommendedName>
        <fullName evidence="1">CARD domain-containing protein</fullName>
    </recommendedName>
</protein>
<proteinExistence type="predicted"/>
<reference evidence="2 3" key="1">
    <citation type="submission" date="2024-05" db="EMBL/GenBank/DDBJ databases">
        <title>Genome sequencing and assembly of Indian major carp, Cirrhinus mrigala (Hamilton, 1822).</title>
        <authorList>
            <person name="Mohindra V."/>
            <person name="Chowdhury L.M."/>
            <person name="Lal K."/>
            <person name="Jena J.K."/>
        </authorList>
    </citation>
    <scope>NUCLEOTIDE SEQUENCE [LARGE SCALE GENOMIC DNA]</scope>
    <source>
        <strain evidence="2">CM1030</strain>
        <tissue evidence="2">Blood</tissue>
    </source>
</reference>
<evidence type="ECO:0000313" key="3">
    <source>
        <dbReference type="Proteomes" id="UP001529510"/>
    </source>
</evidence>
<name>A0ABD0NWD5_CIRMR</name>